<dbReference type="Gene3D" id="1.10.630.10">
    <property type="entry name" value="Cytochrome P450"/>
    <property type="match status" value="1"/>
</dbReference>
<dbReference type="PANTHER" id="PTHR47950">
    <property type="entry name" value="CYTOCHROME P450, FAMILY 76, SUBFAMILY C, POLYPEPTIDE 5-RELATED"/>
    <property type="match status" value="1"/>
</dbReference>
<reference evidence="8 9" key="1">
    <citation type="journal article" date="2016" name="Sci. Rep.">
        <title>The genome sequence of the outbreeding globe artichoke constructed de novo incorporating a phase-aware low-pass sequencing strategy of F1 progeny.</title>
        <authorList>
            <person name="Scaglione D."/>
            <person name="Reyes-Chin-Wo S."/>
            <person name="Acquadro A."/>
            <person name="Froenicke L."/>
            <person name="Portis E."/>
            <person name="Beitel C."/>
            <person name="Tirone M."/>
            <person name="Mauro R."/>
            <person name="Lo Monaco A."/>
            <person name="Mauromicale G."/>
            <person name="Faccioli P."/>
            <person name="Cattivelli L."/>
            <person name="Rieseberg L."/>
            <person name="Michelmore R."/>
            <person name="Lanteri S."/>
        </authorList>
    </citation>
    <scope>NUCLEOTIDE SEQUENCE [LARGE SCALE GENOMIC DNA]</scope>
    <source>
        <strain evidence="8">2C</strain>
    </source>
</reference>
<evidence type="ECO:0000256" key="4">
    <source>
        <dbReference type="ARBA" id="ARBA00023004"/>
    </source>
</evidence>
<dbReference type="PRINTS" id="PR00463">
    <property type="entry name" value="EP450I"/>
</dbReference>
<evidence type="ECO:0000256" key="6">
    <source>
        <dbReference type="RuleBase" id="RU000461"/>
    </source>
</evidence>
<dbReference type="InterPro" id="IPR002401">
    <property type="entry name" value="Cyt_P450_E_grp-I"/>
</dbReference>
<evidence type="ECO:0000256" key="5">
    <source>
        <dbReference type="PIRSR" id="PIRSR602401-1"/>
    </source>
</evidence>
<feature type="transmembrane region" description="Helical" evidence="7">
    <location>
        <begin position="6"/>
        <end position="23"/>
    </location>
</feature>
<dbReference type="InterPro" id="IPR036396">
    <property type="entry name" value="Cyt_P450_sf"/>
</dbReference>
<dbReference type="Pfam" id="PF00067">
    <property type="entry name" value="p450"/>
    <property type="match status" value="1"/>
</dbReference>
<dbReference type="GO" id="GO:0020037">
    <property type="term" value="F:heme binding"/>
    <property type="evidence" value="ECO:0007669"/>
    <property type="project" value="InterPro"/>
</dbReference>
<proteinExistence type="inferred from homology"/>
<dbReference type="FunFam" id="1.10.630.10:FF:000007">
    <property type="entry name" value="Cytochrome P450 76C4"/>
    <property type="match status" value="1"/>
</dbReference>
<comment type="caution">
    <text evidence="8">The sequence shown here is derived from an EMBL/GenBank/DDBJ whole genome shotgun (WGS) entry which is preliminary data.</text>
</comment>
<sequence>MDHPTFFLVLSFLLTCFYALTVFRRRNSRLPPGPFPLPVIGNLLQVNPDKPHRSLATLSKRYGPFMSLKLGSRTTIVISSPNLAKEFFLTHDMSFSSRSLPDTARVVDHDKYSVAWLSVGDQWRRQRRLLKEYLYPVQRLEAIDLLLGKKVQELLDHVNQCCKHEKPVNIGAAMFTTLLNIISNLVCSMDFAQYDSATSQEFKEAVCGLMEIAGKPNIADFFPILKLFDPQGLIRRGNVYGKKLLAILDQIIDQRIHTRSSSSSCDGVSSTNNDILDSLLDLNLKGRSESLSRDDMKHWVMDLFIGGTDTTSTTLEWAMAELIRNPGKKETARLEVINLMQNINRNIQEPDINQLPYLQAVIKETLRLHPPAPLLVPHQAMQDVNVQGFTVPKNAQILCNIWGMGRDPSIWSNPETFMPERFLEADISYKGQDFEFIPFGTGRRICPGMNVAHRVLPLVLGSLIQKFDWKLEGNKRVQDLDMEEKFGLSLPRRVPLMAIPIKP</sequence>
<evidence type="ECO:0000256" key="1">
    <source>
        <dbReference type="ARBA" id="ARBA00010617"/>
    </source>
</evidence>
<keyword evidence="7" id="KW-0812">Transmembrane</keyword>
<comment type="cofactor">
    <cofactor evidence="5">
        <name>heme</name>
        <dbReference type="ChEBI" id="CHEBI:30413"/>
    </cofactor>
</comment>
<keyword evidence="5 6" id="KW-0349">Heme</keyword>
<dbReference type="STRING" id="59895.A0A124SB09"/>
<dbReference type="PANTHER" id="PTHR47950:SF48">
    <property type="entry name" value="CYTOCHROME P450 FAMILY PROTEIN, EXPRESSED"/>
    <property type="match status" value="1"/>
</dbReference>
<evidence type="ECO:0000256" key="7">
    <source>
        <dbReference type="SAM" id="Phobius"/>
    </source>
</evidence>
<organism evidence="8 9">
    <name type="scientific">Cynara cardunculus var. scolymus</name>
    <name type="common">Globe artichoke</name>
    <name type="synonym">Cynara scolymus</name>
    <dbReference type="NCBI Taxonomy" id="59895"/>
    <lineage>
        <taxon>Eukaryota</taxon>
        <taxon>Viridiplantae</taxon>
        <taxon>Streptophyta</taxon>
        <taxon>Embryophyta</taxon>
        <taxon>Tracheophyta</taxon>
        <taxon>Spermatophyta</taxon>
        <taxon>Magnoliopsida</taxon>
        <taxon>eudicotyledons</taxon>
        <taxon>Gunneridae</taxon>
        <taxon>Pentapetalae</taxon>
        <taxon>asterids</taxon>
        <taxon>campanulids</taxon>
        <taxon>Asterales</taxon>
        <taxon>Asteraceae</taxon>
        <taxon>Carduoideae</taxon>
        <taxon>Cardueae</taxon>
        <taxon>Carduinae</taxon>
        <taxon>Cynara</taxon>
    </lineage>
</organism>
<evidence type="ECO:0000313" key="8">
    <source>
        <dbReference type="EMBL" id="KVH89171.1"/>
    </source>
</evidence>
<dbReference type="EMBL" id="LEKV01005304">
    <property type="protein sequence ID" value="KVH89171.1"/>
    <property type="molecule type" value="Genomic_DNA"/>
</dbReference>
<dbReference type="OMA" id="CAGELMA"/>
<keyword evidence="4 5" id="KW-0408">Iron</keyword>
<evidence type="ECO:0000256" key="2">
    <source>
        <dbReference type="ARBA" id="ARBA00022723"/>
    </source>
</evidence>
<dbReference type="InterPro" id="IPR001128">
    <property type="entry name" value="Cyt_P450"/>
</dbReference>
<dbReference type="InterPro" id="IPR017972">
    <property type="entry name" value="Cyt_P450_CS"/>
</dbReference>
<protein>
    <submittedName>
        <fullName evidence="8">Cytochrome P450</fullName>
    </submittedName>
</protein>
<dbReference type="Gramene" id="KVH89171">
    <property type="protein sequence ID" value="KVH89171"/>
    <property type="gene ID" value="Ccrd_008843"/>
</dbReference>
<dbReference type="GO" id="GO:0016705">
    <property type="term" value="F:oxidoreductase activity, acting on paired donors, with incorporation or reduction of molecular oxygen"/>
    <property type="evidence" value="ECO:0007669"/>
    <property type="project" value="InterPro"/>
</dbReference>
<dbReference type="GO" id="GO:0005506">
    <property type="term" value="F:iron ion binding"/>
    <property type="evidence" value="ECO:0007669"/>
    <property type="project" value="InterPro"/>
</dbReference>
<dbReference type="SUPFAM" id="SSF48264">
    <property type="entry name" value="Cytochrome P450"/>
    <property type="match status" value="1"/>
</dbReference>
<evidence type="ECO:0000313" key="9">
    <source>
        <dbReference type="Proteomes" id="UP000243975"/>
    </source>
</evidence>
<keyword evidence="7" id="KW-0472">Membrane</keyword>
<dbReference type="GO" id="GO:0004497">
    <property type="term" value="F:monooxygenase activity"/>
    <property type="evidence" value="ECO:0007669"/>
    <property type="project" value="UniProtKB-KW"/>
</dbReference>
<dbReference type="CDD" id="cd11073">
    <property type="entry name" value="CYP76-like"/>
    <property type="match status" value="1"/>
</dbReference>
<name>A0A124SB09_CYNCS</name>
<keyword evidence="2 5" id="KW-0479">Metal-binding</keyword>
<keyword evidence="3 6" id="KW-0560">Oxidoreductase</keyword>
<keyword evidence="9" id="KW-1185">Reference proteome</keyword>
<dbReference type="AlphaFoldDB" id="A0A124SB09"/>
<dbReference type="Proteomes" id="UP000243975">
    <property type="component" value="Unassembled WGS sequence"/>
</dbReference>
<keyword evidence="7" id="KW-1133">Transmembrane helix</keyword>
<comment type="similarity">
    <text evidence="1 6">Belongs to the cytochrome P450 family.</text>
</comment>
<dbReference type="PROSITE" id="PS00086">
    <property type="entry name" value="CYTOCHROME_P450"/>
    <property type="match status" value="1"/>
</dbReference>
<feature type="binding site" description="axial binding residue" evidence="5">
    <location>
        <position position="446"/>
    </location>
    <ligand>
        <name>heme</name>
        <dbReference type="ChEBI" id="CHEBI:30413"/>
    </ligand>
    <ligandPart>
        <name>Fe</name>
        <dbReference type="ChEBI" id="CHEBI:18248"/>
    </ligandPart>
</feature>
<evidence type="ECO:0000256" key="3">
    <source>
        <dbReference type="ARBA" id="ARBA00023002"/>
    </source>
</evidence>
<dbReference type="OrthoDB" id="2789670at2759"/>
<gene>
    <name evidence="8" type="ORF">Ccrd_008843</name>
</gene>
<keyword evidence="6" id="KW-0503">Monooxygenase</keyword>
<dbReference type="PRINTS" id="PR00385">
    <property type="entry name" value="P450"/>
</dbReference>
<accession>A0A124SB09</accession>